<organism evidence="3 4">
    <name type="scientific">Cladobotryum mycophilum</name>
    <dbReference type="NCBI Taxonomy" id="491253"/>
    <lineage>
        <taxon>Eukaryota</taxon>
        <taxon>Fungi</taxon>
        <taxon>Dikarya</taxon>
        <taxon>Ascomycota</taxon>
        <taxon>Pezizomycotina</taxon>
        <taxon>Sordariomycetes</taxon>
        <taxon>Hypocreomycetidae</taxon>
        <taxon>Hypocreales</taxon>
        <taxon>Hypocreaceae</taxon>
        <taxon>Cladobotryum</taxon>
    </lineage>
</organism>
<accession>A0ABR0SEN5</accession>
<feature type="compositionally biased region" description="Basic and acidic residues" evidence="1">
    <location>
        <begin position="68"/>
        <end position="91"/>
    </location>
</feature>
<feature type="region of interest" description="Disordered" evidence="1">
    <location>
        <begin position="1"/>
        <end position="40"/>
    </location>
</feature>
<evidence type="ECO:0000259" key="2">
    <source>
        <dbReference type="PROSITE" id="PS50053"/>
    </source>
</evidence>
<dbReference type="InterPro" id="IPR029071">
    <property type="entry name" value="Ubiquitin-like_domsf"/>
</dbReference>
<keyword evidence="4" id="KW-1185">Reference proteome</keyword>
<dbReference type="SUPFAM" id="SSF54236">
    <property type="entry name" value="Ubiquitin-like"/>
    <property type="match status" value="1"/>
</dbReference>
<evidence type="ECO:0000256" key="1">
    <source>
        <dbReference type="SAM" id="MobiDB-lite"/>
    </source>
</evidence>
<dbReference type="Proteomes" id="UP001338125">
    <property type="component" value="Unassembled WGS sequence"/>
</dbReference>
<feature type="compositionally biased region" description="Basic residues" evidence="1">
    <location>
        <begin position="7"/>
        <end position="21"/>
    </location>
</feature>
<dbReference type="PROSITE" id="PS50053">
    <property type="entry name" value="UBIQUITIN_2"/>
    <property type="match status" value="1"/>
</dbReference>
<gene>
    <name evidence="3" type="ORF">PT974_08868</name>
</gene>
<comment type="caution">
    <text evidence="3">The sequence shown here is derived from an EMBL/GenBank/DDBJ whole genome shotgun (WGS) entry which is preliminary data.</text>
</comment>
<protein>
    <recommendedName>
        <fullName evidence="2">Ubiquitin-like domain-containing protein</fullName>
    </recommendedName>
</protein>
<proteinExistence type="predicted"/>
<feature type="region of interest" description="Disordered" evidence="1">
    <location>
        <begin position="363"/>
        <end position="387"/>
    </location>
</feature>
<dbReference type="InterPro" id="IPR022617">
    <property type="entry name" value="Rad60/SUMO-like_dom"/>
</dbReference>
<name>A0ABR0SEN5_9HYPO</name>
<dbReference type="Pfam" id="PF11976">
    <property type="entry name" value="Rad60-SLD"/>
    <property type="match status" value="1"/>
</dbReference>
<dbReference type="EMBL" id="JAVFKD010000014">
    <property type="protein sequence ID" value="KAK5990599.1"/>
    <property type="molecule type" value="Genomic_DNA"/>
</dbReference>
<evidence type="ECO:0000313" key="4">
    <source>
        <dbReference type="Proteomes" id="UP001338125"/>
    </source>
</evidence>
<feature type="compositionally biased region" description="Acidic residues" evidence="1">
    <location>
        <begin position="376"/>
        <end position="386"/>
    </location>
</feature>
<feature type="compositionally biased region" description="Basic and acidic residues" evidence="1">
    <location>
        <begin position="363"/>
        <end position="373"/>
    </location>
</feature>
<feature type="region of interest" description="Disordered" evidence="1">
    <location>
        <begin position="222"/>
        <end position="251"/>
    </location>
</feature>
<sequence length="464" mass="52312">MADALPKKKLPFKPTALRKKAAAAPKPTSAQDGEKTPDDDLDLFRQSKMMAPILAAQQEKNLRRKQKHLEERQRRRSIAEGKRPMEAHPIEKAATLVDLDTPSPGELAAPEKEPEELPAEESMTVVGDSFMELVTPPPSKRSRHGSGQGSRSSKRQRPGVNITNDPFDESPSKRSLRSQQSPAKFTTPSKKPKHETVTPGGAPLIELDSDSEEDVKPVLMATSPSQQRDDSVGPVDPATPEPPATQPEEDDEFAAEYIRKDAAEIMVTSSVPNAQVAYMKYQFDRPLRLVRDSWIALQRRKGVQLPITQDDDIILTWQRRKVYTLSTLLNLGIRPQADGKITADDYRKGEAWTTELFKEMELEEERRQKREMGELSSEESEEEEPATEQVRMRVRLLARGMKEVGLQVVMETTVETLVNGFRRERNIPSDRDVGIYFDGDRLEEHDTMESVGIDDMDSLEVHIK</sequence>
<dbReference type="Gene3D" id="3.10.20.90">
    <property type="entry name" value="Phosphatidylinositol 3-kinase Catalytic Subunit, Chain A, domain 1"/>
    <property type="match status" value="1"/>
</dbReference>
<evidence type="ECO:0000313" key="3">
    <source>
        <dbReference type="EMBL" id="KAK5990599.1"/>
    </source>
</evidence>
<reference evidence="3 4" key="1">
    <citation type="submission" date="2024-01" db="EMBL/GenBank/DDBJ databases">
        <title>Complete genome of Cladobotryum mycophilum ATHUM6906.</title>
        <authorList>
            <person name="Christinaki A.C."/>
            <person name="Myridakis A.I."/>
            <person name="Kouvelis V.N."/>
        </authorList>
    </citation>
    <scope>NUCLEOTIDE SEQUENCE [LARGE SCALE GENOMIC DNA]</scope>
    <source>
        <strain evidence="3 4">ATHUM6906</strain>
    </source>
</reference>
<feature type="domain" description="Ubiquitin-like" evidence="2">
    <location>
        <begin position="390"/>
        <end position="464"/>
    </location>
</feature>
<dbReference type="InterPro" id="IPR000626">
    <property type="entry name" value="Ubiquitin-like_dom"/>
</dbReference>
<feature type="region of interest" description="Disordered" evidence="1">
    <location>
        <begin position="57"/>
        <end position="210"/>
    </location>
</feature>
<feature type="compositionally biased region" description="Polar residues" evidence="1">
    <location>
        <begin position="177"/>
        <end position="189"/>
    </location>
</feature>